<organism evidence="2 3">
    <name type="scientific">Sphagnum troendelagicum</name>
    <dbReference type="NCBI Taxonomy" id="128251"/>
    <lineage>
        <taxon>Eukaryota</taxon>
        <taxon>Viridiplantae</taxon>
        <taxon>Streptophyta</taxon>
        <taxon>Embryophyta</taxon>
        <taxon>Bryophyta</taxon>
        <taxon>Sphagnophytina</taxon>
        <taxon>Sphagnopsida</taxon>
        <taxon>Sphagnales</taxon>
        <taxon>Sphagnaceae</taxon>
        <taxon>Sphagnum</taxon>
    </lineage>
</organism>
<dbReference type="InterPro" id="IPR056895">
    <property type="entry name" value="AtTam9"/>
</dbReference>
<protein>
    <submittedName>
        <fullName evidence="2">Uncharacterized protein</fullName>
    </submittedName>
</protein>
<dbReference type="Proteomes" id="UP001497512">
    <property type="component" value="Chromosome 1"/>
</dbReference>
<dbReference type="Pfam" id="PF25111">
    <property type="entry name" value="AtTam9"/>
    <property type="match status" value="1"/>
</dbReference>
<feature type="region of interest" description="Disordered" evidence="1">
    <location>
        <begin position="1"/>
        <end position="23"/>
    </location>
</feature>
<dbReference type="EMBL" id="OZ019893">
    <property type="protein sequence ID" value="CAK9192449.1"/>
    <property type="molecule type" value="Genomic_DNA"/>
</dbReference>
<sequence length="93" mass="10544">MGNMQTIPRKQSQRLEVQMPPPRSPLLDESAARFLLSILRVYGPPSDFDELCRAARPVTPPPHYQEFMVLNGWMDLDLADPDLAPLFEAPPKD</sequence>
<feature type="compositionally biased region" description="Polar residues" evidence="1">
    <location>
        <begin position="1"/>
        <end position="10"/>
    </location>
</feature>
<reference evidence="2 3" key="1">
    <citation type="submission" date="2024-02" db="EMBL/GenBank/DDBJ databases">
        <authorList>
            <consortium name="ELIXIR-Norway"/>
            <consortium name="Elixir Norway"/>
        </authorList>
    </citation>
    <scope>NUCLEOTIDE SEQUENCE [LARGE SCALE GENOMIC DNA]</scope>
</reference>
<keyword evidence="3" id="KW-1185">Reference proteome</keyword>
<evidence type="ECO:0000313" key="3">
    <source>
        <dbReference type="Proteomes" id="UP001497512"/>
    </source>
</evidence>
<name>A0ABP0TCM8_9BRYO</name>
<evidence type="ECO:0000313" key="2">
    <source>
        <dbReference type="EMBL" id="CAK9192449.1"/>
    </source>
</evidence>
<accession>A0ABP0TCM8</accession>
<gene>
    <name evidence="2" type="ORF">CSSPTR1EN2_LOCUS1896</name>
</gene>
<evidence type="ECO:0000256" key="1">
    <source>
        <dbReference type="SAM" id="MobiDB-lite"/>
    </source>
</evidence>
<proteinExistence type="predicted"/>